<feature type="region of interest" description="Disordered" evidence="1">
    <location>
        <begin position="1"/>
        <end position="59"/>
    </location>
</feature>
<protein>
    <submittedName>
        <fullName evidence="2">Antitoxin CcdA</fullName>
    </submittedName>
</protein>
<evidence type="ECO:0000256" key="1">
    <source>
        <dbReference type="SAM" id="MobiDB-lite"/>
    </source>
</evidence>
<reference evidence="3" key="1">
    <citation type="submission" date="2016-10" db="EMBL/GenBank/DDBJ databases">
        <authorList>
            <person name="Varghese N."/>
            <person name="Submissions S."/>
        </authorList>
    </citation>
    <scope>NUCLEOTIDE SEQUENCE [LARGE SCALE GENOMIC DNA]</scope>
    <source>
        <strain evidence="3">DSM 28453</strain>
    </source>
</reference>
<evidence type="ECO:0000313" key="2">
    <source>
        <dbReference type="EMBL" id="SFK77131.1"/>
    </source>
</evidence>
<dbReference type="OrthoDB" id="7191115at2"/>
<sequence length="59" mass="6621">MAKKTMRMTSPMPDGASVERAPEVNEDERKFAEQADWHDRHGHPLAEIFAGPGGSSWNR</sequence>
<dbReference type="RefSeq" id="WP_139216151.1">
    <property type="nucleotide sequence ID" value="NZ_FOSZ01000002.1"/>
</dbReference>
<dbReference type="AlphaFoldDB" id="A0A1I4CAQ7"/>
<organism evidence="2 3">
    <name type="scientific">Shimia haliotis</name>
    <dbReference type="NCBI Taxonomy" id="1280847"/>
    <lineage>
        <taxon>Bacteria</taxon>
        <taxon>Pseudomonadati</taxon>
        <taxon>Pseudomonadota</taxon>
        <taxon>Alphaproteobacteria</taxon>
        <taxon>Rhodobacterales</taxon>
        <taxon>Roseobacteraceae</taxon>
    </lineage>
</organism>
<accession>A0A1I4CAQ7</accession>
<dbReference type="Proteomes" id="UP000198851">
    <property type="component" value="Unassembled WGS sequence"/>
</dbReference>
<dbReference type="EMBL" id="FOSZ01000002">
    <property type="protein sequence ID" value="SFK77131.1"/>
    <property type="molecule type" value="Genomic_DNA"/>
</dbReference>
<proteinExistence type="predicted"/>
<name>A0A1I4CAQ7_9RHOB</name>
<evidence type="ECO:0000313" key="3">
    <source>
        <dbReference type="Proteomes" id="UP000198851"/>
    </source>
</evidence>
<feature type="compositionally biased region" description="Basic and acidic residues" evidence="1">
    <location>
        <begin position="20"/>
        <end position="44"/>
    </location>
</feature>
<gene>
    <name evidence="2" type="ORF">SAMN04488036_102109</name>
</gene>
<keyword evidence="3" id="KW-1185">Reference proteome</keyword>
<dbReference type="STRING" id="1280847.SAMN04488036_102109"/>